<evidence type="ECO:0000313" key="1">
    <source>
        <dbReference type="EMBL" id="ROS04774.1"/>
    </source>
</evidence>
<comment type="caution">
    <text evidence="1">The sequence shown here is derived from an EMBL/GenBank/DDBJ whole genome shotgun (WGS) entry which is preliminary data.</text>
</comment>
<reference evidence="1 2" key="1">
    <citation type="submission" date="2018-11" db="EMBL/GenBank/DDBJ databases">
        <title>Genomic Encyclopedia of Type Strains, Phase IV (KMG-IV): sequencing the most valuable type-strain genomes for metagenomic binning, comparative biology and taxonomic classification.</title>
        <authorList>
            <person name="Goeker M."/>
        </authorList>
    </citation>
    <scope>NUCLEOTIDE SEQUENCE [LARGE SCALE GENOMIC DNA]</scope>
    <source>
        <strain evidence="1 2">DSM 100316</strain>
    </source>
</reference>
<dbReference type="Proteomes" id="UP000275394">
    <property type="component" value="Unassembled WGS sequence"/>
</dbReference>
<dbReference type="EMBL" id="RKHR01000003">
    <property type="protein sequence ID" value="ROS04774.1"/>
    <property type="molecule type" value="Genomic_DNA"/>
</dbReference>
<dbReference type="OrthoDB" id="9772575at2"/>
<dbReference type="InterPro" id="IPR010653">
    <property type="entry name" value="NlpB/DapX"/>
</dbReference>
<dbReference type="AlphaFoldDB" id="A0A3N2DYC5"/>
<organism evidence="1 2">
    <name type="scientific">Sinobacterium caligoides</name>
    <dbReference type="NCBI Taxonomy" id="933926"/>
    <lineage>
        <taxon>Bacteria</taxon>
        <taxon>Pseudomonadati</taxon>
        <taxon>Pseudomonadota</taxon>
        <taxon>Gammaproteobacteria</taxon>
        <taxon>Cellvibrionales</taxon>
        <taxon>Spongiibacteraceae</taxon>
        <taxon>Sinobacterium</taxon>
    </lineage>
</organism>
<sequence length="366" mass="41052">MKVAKVSNLMVRRLALFTACTTIVLTQSGCSYFFGKDGVFPDRSNDYLKSQETARITLPQGVHEDAIEDAYVIPPIADSDDLGKVFETPRPAPLASGVDEDMVRIQSLKGDSWAIIELQPGQVWPRLREFLMSNGITPEFSDGVAGILETPWLLRSEDAAKREKFRFTVLQGVQRESSEVRVLQWESDRDSALSRADWPTTSTVAERENWMLHEFSTFVANTSAADSVSLLAQGIDTKGRLKLYRGEDSHILVDLDRNRAWASTAKALKKAQFNIIDLNRDSGEFFARYQPAELEEDKPGFFARMFGASDEELEAEKGALYRITVSNSTERKGWSEVRLAIEDSKGEEITAEQLENLLIEIKGQLS</sequence>
<dbReference type="Pfam" id="PF06804">
    <property type="entry name" value="Lipoprotein_18"/>
    <property type="match status" value="1"/>
</dbReference>
<accession>A0A3N2DYC5</accession>
<evidence type="ECO:0000313" key="2">
    <source>
        <dbReference type="Proteomes" id="UP000275394"/>
    </source>
</evidence>
<dbReference type="InterPro" id="IPR042268">
    <property type="entry name" value="BamC_C"/>
</dbReference>
<keyword evidence="2" id="KW-1185">Reference proteome</keyword>
<gene>
    <name evidence="1" type="ORF">EDC56_0287</name>
</gene>
<name>A0A3N2DYC5_9GAMM</name>
<protein>
    <submittedName>
        <fullName evidence="1">Beta-barrel assembly machine subunit BamC</fullName>
    </submittedName>
</protein>
<proteinExistence type="predicted"/>
<dbReference type="Gene3D" id="3.30.310.170">
    <property type="entry name" value="Outer membrane protein assembly factor BamC"/>
    <property type="match status" value="1"/>
</dbReference>